<dbReference type="PANTHER" id="PTHR34351">
    <property type="entry name" value="SLR1927 PROTEIN-RELATED"/>
    <property type="match status" value="1"/>
</dbReference>
<sequence>MRVVTARGRATGVLAVLTLAAGLAWHYPMLAALGAALLAVVVAEVVAVLATGNVAVHREVRPTVVVRHEACTGTLTITGRRRRGLVRLDALDEVDGTLVPVDLPDDGADGTVAVTYPIPTPRRGLLPVGPVRLRRYGLAGMAATSTASGRVERVRVLPRRIPLGSMMPGHRRAPAGIDTSLEHGGTDLVGLHEYAMGDDLRRLHWATSARTGTLMVREDADPAEPHVQVLLDDRGQSYDGSDDAGGLFEEAVEMAAALCRAATERGHPLRFATLSGRHAVTVPGSPTRAPLREAQDLDFLLAEITLTDGRAVDPELGPSADVAVVVTGAGADQHRLGLLLGDATTRVVAVVDPLPLVAAEQRAGVLLLRGAGSMSLAAAWDGAAGR</sequence>
<dbReference type="EMBL" id="BAAAJE010000030">
    <property type="protein sequence ID" value="GAA1161594.1"/>
    <property type="molecule type" value="Genomic_DNA"/>
</dbReference>
<accession>A0ABN1UQ49</accession>
<dbReference type="RefSeq" id="WP_343910357.1">
    <property type="nucleotide sequence ID" value="NZ_BAAAJE010000030.1"/>
</dbReference>
<feature type="domain" description="DUF58" evidence="1">
    <location>
        <begin position="193"/>
        <end position="290"/>
    </location>
</feature>
<dbReference type="PANTHER" id="PTHR34351:SF1">
    <property type="entry name" value="SLR1927 PROTEIN"/>
    <property type="match status" value="1"/>
</dbReference>
<protein>
    <recommendedName>
        <fullName evidence="1">DUF58 domain-containing protein</fullName>
    </recommendedName>
</protein>
<comment type="caution">
    <text evidence="2">The sequence shown here is derived from an EMBL/GenBank/DDBJ whole genome shotgun (WGS) entry which is preliminary data.</text>
</comment>
<name>A0ABN1UQ49_9ACTN</name>
<evidence type="ECO:0000259" key="1">
    <source>
        <dbReference type="Pfam" id="PF01882"/>
    </source>
</evidence>
<dbReference type="Pfam" id="PF01882">
    <property type="entry name" value="DUF58"/>
    <property type="match status" value="1"/>
</dbReference>
<proteinExistence type="predicted"/>
<keyword evidence="3" id="KW-1185">Reference proteome</keyword>
<reference evidence="2 3" key="1">
    <citation type="journal article" date="2019" name="Int. J. Syst. Evol. Microbiol.">
        <title>The Global Catalogue of Microorganisms (GCM) 10K type strain sequencing project: providing services to taxonomists for standard genome sequencing and annotation.</title>
        <authorList>
            <consortium name="The Broad Institute Genomics Platform"/>
            <consortium name="The Broad Institute Genome Sequencing Center for Infectious Disease"/>
            <person name="Wu L."/>
            <person name="Ma J."/>
        </authorList>
    </citation>
    <scope>NUCLEOTIDE SEQUENCE [LARGE SCALE GENOMIC DNA]</scope>
    <source>
        <strain evidence="2 3">JCM 11813</strain>
    </source>
</reference>
<gene>
    <name evidence="2" type="ORF">GCM10009606_44440</name>
</gene>
<evidence type="ECO:0000313" key="3">
    <source>
        <dbReference type="Proteomes" id="UP001499979"/>
    </source>
</evidence>
<organism evidence="2 3">
    <name type="scientific">Nocardioides aquiterrae</name>
    <dbReference type="NCBI Taxonomy" id="203799"/>
    <lineage>
        <taxon>Bacteria</taxon>
        <taxon>Bacillati</taxon>
        <taxon>Actinomycetota</taxon>
        <taxon>Actinomycetes</taxon>
        <taxon>Propionibacteriales</taxon>
        <taxon>Nocardioidaceae</taxon>
        <taxon>Nocardioides</taxon>
    </lineage>
</organism>
<evidence type="ECO:0000313" key="2">
    <source>
        <dbReference type="EMBL" id="GAA1161594.1"/>
    </source>
</evidence>
<dbReference type="Proteomes" id="UP001499979">
    <property type="component" value="Unassembled WGS sequence"/>
</dbReference>
<dbReference type="InterPro" id="IPR002881">
    <property type="entry name" value="DUF58"/>
</dbReference>